<feature type="transmembrane region" description="Helical" evidence="1">
    <location>
        <begin position="20"/>
        <end position="39"/>
    </location>
</feature>
<evidence type="ECO:0000256" key="1">
    <source>
        <dbReference type="SAM" id="Phobius"/>
    </source>
</evidence>
<dbReference type="PANTHER" id="PTHR22911:SF103">
    <property type="entry name" value="BLR2811 PROTEIN"/>
    <property type="match status" value="1"/>
</dbReference>
<evidence type="ECO:0000313" key="4">
    <source>
        <dbReference type="Proteomes" id="UP000326202"/>
    </source>
</evidence>
<dbReference type="OrthoDB" id="9812899at2"/>
<reference evidence="3 4" key="1">
    <citation type="submission" date="2019-08" db="EMBL/GenBank/DDBJ databases">
        <title>Hyperibacter terrae gen. nov., sp. nov. and Hyperibacter viscosus sp. nov., two new members in the family Rhodospirillaceae isolated from the rhizosphere of Hypericum perforatum.</title>
        <authorList>
            <person name="Noviana Z."/>
        </authorList>
    </citation>
    <scope>NUCLEOTIDE SEQUENCE [LARGE SCALE GENOMIC DNA]</scope>
    <source>
        <strain evidence="3 4">R5913</strain>
    </source>
</reference>
<feature type="transmembrane region" description="Helical" evidence="1">
    <location>
        <begin position="109"/>
        <end position="127"/>
    </location>
</feature>
<proteinExistence type="predicted"/>
<protein>
    <submittedName>
        <fullName evidence="3">Membrane protein</fullName>
    </submittedName>
</protein>
<feature type="domain" description="EamA" evidence="2">
    <location>
        <begin position="18"/>
        <end position="150"/>
    </location>
</feature>
<name>A0A5J6MIJ3_9PROT</name>
<feature type="transmembrane region" description="Helical" evidence="1">
    <location>
        <begin position="51"/>
        <end position="71"/>
    </location>
</feature>
<keyword evidence="1" id="KW-1133">Transmembrane helix</keyword>
<feature type="transmembrane region" description="Helical" evidence="1">
    <location>
        <begin position="83"/>
        <end position="103"/>
    </location>
</feature>
<feature type="domain" description="EamA" evidence="2">
    <location>
        <begin position="159"/>
        <end position="289"/>
    </location>
</feature>
<feature type="transmembrane region" description="Helical" evidence="1">
    <location>
        <begin position="190"/>
        <end position="212"/>
    </location>
</feature>
<dbReference type="EMBL" id="CP042906">
    <property type="protein sequence ID" value="QEX16100.1"/>
    <property type="molecule type" value="Genomic_DNA"/>
</dbReference>
<dbReference type="GO" id="GO:0016020">
    <property type="term" value="C:membrane"/>
    <property type="evidence" value="ECO:0007669"/>
    <property type="project" value="InterPro"/>
</dbReference>
<feature type="transmembrane region" description="Helical" evidence="1">
    <location>
        <begin position="272"/>
        <end position="290"/>
    </location>
</feature>
<keyword evidence="1" id="KW-0472">Membrane</keyword>
<organism evidence="3 4">
    <name type="scientific">Hypericibacter terrae</name>
    <dbReference type="NCBI Taxonomy" id="2602015"/>
    <lineage>
        <taxon>Bacteria</taxon>
        <taxon>Pseudomonadati</taxon>
        <taxon>Pseudomonadota</taxon>
        <taxon>Alphaproteobacteria</taxon>
        <taxon>Rhodospirillales</taxon>
        <taxon>Dongiaceae</taxon>
        <taxon>Hypericibacter</taxon>
    </lineage>
</organism>
<dbReference type="PANTHER" id="PTHR22911">
    <property type="entry name" value="ACYL-MALONYL CONDENSING ENZYME-RELATED"/>
    <property type="match status" value="1"/>
</dbReference>
<dbReference type="Proteomes" id="UP000326202">
    <property type="component" value="Chromosome"/>
</dbReference>
<feature type="transmembrane region" description="Helical" evidence="1">
    <location>
        <begin position="218"/>
        <end position="239"/>
    </location>
</feature>
<dbReference type="Pfam" id="PF00892">
    <property type="entry name" value="EamA"/>
    <property type="match status" value="2"/>
</dbReference>
<evidence type="ECO:0000259" key="2">
    <source>
        <dbReference type="Pfam" id="PF00892"/>
    </source>
</evidence>
<feature type="transmembrane region" description="Helical" evidence="1">
    <location>
        <begin position="136"/>
        <end position="153"/>
    </location>
</feature>
<sequence length="303" mass="32725">MGSGATAGLVGLRHQPGRGLLYMASAVFCLTVLDAGVKWLTDDYSPFQIAFLRYVIGLLFAIGIATQAGGIRTLKTMRPGGHALRSLFNIGTMLTFYYALAMLPLADTMAITYAGPLFMTILSVLLLKEKVGPRRWGAVLIGFVGVLVILQPSGTGFNWAAVLALSSAFLYALTLITSRQLSGTESSHTILFYYSVGVLIVTGATMPWLWITPSWNDLWVFLLVGVSGSIGQFCLNQAFRYSEVSLLAPIDYTGLVWATLFGWALWSQLPSLTVIAGSLIVVGSTLYIVNRERQKNAAGKHAA</sequence>
<feature type="transmembrane region" description="Helical" evidence="1">
    <location>
        <begin position="246"/>
        <end position="266"/>
    </location>
</feature>
<gene>
    <name evidence="3" type="ORF">FRZ44_13920</name>
</gene>
<accession>A0A5J6MIJ3</accession>
<dbReference type="InterPro" id="IPR000620">
    <property type="entry name" value="EamA_dom"/>
</dbReference>
<dbReference type="InterPro" id="IPR037185">
    <property type="entry name" value="EmrE-like"/>
</dbReference>
<keyword evidence="1" id="KW-0812">Transmembrane</keyword>
<dbReference type="SUPFAM" id="SSF103481">
    <property type="entry name" value="Multidrug resistance efflux transporter EmrE"/>
    <property type="match status" value="2"/>
</dbReference>
<feature type="transmembrane region" description="Helical" evidence="1">
    <location>
        <begin position="159"/>
        <end position="178"/>
    </location>
</feature>
<dbReference type="KEGG" id="htq:FRZ44_13920"/>
<evidence type="ECO:0000313" key="3">
    <source>
        <dbReference type="EMBL" id="QEX16100.1"/>
    </source>
</evidence>
<dbReference type="RefSeq" id="WP_151176499.1">
    <property type="nucleotide sequence ID" value="NZ_CP042906.1"/>
</dbReference>
<keyword evidence="4" id="KW-1185">Reference proteome</keyword>
<dbReference type="AlphaFoldDB" id="A0A5J6MIJ3"/>